<evidence type="ECO:0000256" key="3">
    <source>
        <dbReference type="PROSITE-ProRule" id="PRU00325"/>
    </source>
</evidence>
<proteinExistence type="predicted"/>
<keyword evidence="2 8" id="KW-0347">Helicase</keyword>
<dbReference type="CDD" id="cd18012">
    <property type="entry name" value="DEXQc_arch_SWI2_SNF2"/>
    <property type="match status" value="1"/>
</dbReference>
<sequence length="1082" mass="123231">MLTRPLAYKGPNDHLSQLFPLPTLYSGMHLLLNEMLMDWQYLKEEQLVQGVFLFADRLIKTRLAWPLDIADEKNICDCAKSSGEDICSHLAALAIESKVHNDRLPPPLKQNENFSSEWQYLSDWISKQQFDPFPNMARHRVIYLLDGEPGNIYVTIHKAYLTQQNEYVRKAELDLSIINNDKLPKFVSLTDQQILNDMQFAIAKSGDIKQITLTEQADSTDSEYLNRYLFQTSENHHTLSRIVASGRCFWRSCHRHALAWHTSYVNDEDWWPISNTLYLDRAGSRVVNYLPISSIQKQQHQLFSCYQPETTPVKPRLTISTKQIGLPWHKQTLHELDIAEISFEVSNQAFSLQDLMIWYQISTEASNRTSTPDDTSTPRDTSTPGDTTAPNDALPEKVAGLLHQLDWVPSIQAGFEQPISQNFDISCRYLDDNLAHWFPLLRGLNLEGWQICFSPEFRLNRRKVDDWYSHVSAKDSTALFSTDDWFEVEVGVKVDGESVNLLPYIVDALRKGQLNFSTEKETITIALDGQKNIEISQARVKSIVDILLELAEQKPLSANQKLRLPVSQLVRIKMLETKMEQAAEWGAQELERKAKVLAQSNGIATVTIPTNVHAQLRDYQQRGVDWLQFLANEGLSGILADDMGLGKTLQTLTHIQLEKNSGRMQGPCVVVAPTSLLGNWQAEAAKFTPELSIINWAGNQRHRLIEKLADVDLIITSYGLLLRDAEKLNQVGIHLLVLDEAQAIKNSRSKITRIAFEMSSKHRLCLTGTPLENHLGELWSLFHFLMPGLLGDQAQFKRLFQIPIEKENDWQRQQQLSQRIAPFMLRRTKNKVAADLPAKSEIAEFIELSESQTDLYETVRMSMLEEVQKAITQNTKGGNQLLIGNALLRLRQICCHPGLVEFGRELTEPENSSKMIWLQTTLPELIQSGRKVLIFSSFTSMLDIIAQQLEQMDIRYLMLTGQSRHRSELVSQFQNGDTPVFLISLKAGGAGLNLTSADTVIHFDPWWNPAAEDQASDRTHRIGQDKPVFIYKLITKGTVEERIYLMQKHKSQLAKDLYQQNELAQSLSKPDWEALLAPLGDS</sequence>
<dbReference type="Pfam" id="PF00271">
    <property type="entry name" value="Helicase_C"/>
    <property type="match status" value="1"/>
</dbReference>
<dbReference type="GO" id="GO:0004386">
    <property type="term" value="F:helicase activity"/>
    <property type="evidence" value="ECO:0007669"/>
    <property type="project" value="UniProtKB-KW"/>
</dbReference>
<dbReference type="SMART" id="SM00487">
    <property type="entry name" value="DEXDc"/>
    <property type="match status" value="1"/>
</dbReference>
<evidence type="ECO:0000256" key="4">
    <source>
        <dbReference type="SAM" id="MobiDB-lite"/>
    </source>
</evidence>
<evidence type="ECO:0000313" key="9">
    <source>
        <dbReference type="Proteomes" id="UP000315439"/>
    </source>
</evidence>
<dbReference type="Gene3D" id="3.40.50.300">
    <property type="entry name" value="P-loop containing nucleotide triphosphate hydrolases"/>
    <property type="match status" value="1"/>
</dbReference>
<keyword evidence="3" id="KW-0863">Zinc-finger</keyword>
<keyword evidence="2 8" id="KW-0547">Nucleotide-binding</keyword>
<organism evidence="8 9">
    <name type="scientific">Aliikangiella coralliicola</name>
    <dbReference type="NCBI Taxonomy" id="2592383"/>
    <lineage>
        <taxon>Bacteria</taxon>
        <taxon>Pseudomonadati</taxon>
        <taxon>Pseudomonadota</taxon>
        <taxon>Gammaproteobacteria</taxon>
        <taxon>Oceanospirillales</taxon>
        <taxon>Pleioneaceae</taxon>
        <taxon>Aliikangiella</taxon>
    </lineage>
</organism>
<gene>
    <name evidence="8" type="ORF">FLL46_03470</name>
</gene>
<dbReference type="AlphaFoldDB" id="A0A545UIB4"/>
<feature type="domain" description="SWIM-type" evidence="5">
    <location>
        <begin position="61"/>
        <end position="98"/>
    </location>
</feature>
<evidence type="ECO:0000259" key="6">
    <source>
        <dbReference type="PROSITE" id="PS51192"/>
    </source>
</evidence>
<evidence type="ECO:0000259" key="5">
    <source>
        <dbReference type="PROSITE" id="PS50966"/>
    </source>
</evidence>
<dbReference type="RefSeq" id="WP_142892050.1">
    <property type="nucleotide sequence ID" value="NZ_ML660161.1"/>
</dbReference>
<dbReference type="InterPro" id="IPR038718">
    <property type="entry name" value="SNF2-like_sf"/>
</dbReference>
<keyword evidence="2 8" id="KW-0067">ATP-binding</keyword>
<keyword evidence="3" id="KW-0862">Zinc</keyword>
<keyword evidence="3" id="KW-0479">Metal-binding</keyword>
<dbReference type="InterPro" id="IPR007527">
    <property type="entry name" value="Znf_SWIM"/>
</dbReference>
<dbReference type="InterPro" id="IPR001650">
    <property type="entry name" value="Helicase_C-like"/>
</dbReference>
<dbReference type="GO" id="GO:0008270">
    <property type="term" value="F:zinc ion binding"/>
    <property type="evidence" value="ECO:0007669"/>
    <property type="project" value="UniProtKB-KW"/>
</dbReference>
<comment type="caution">
    <text evidence="8">The sequence shown here is derived from an EMBL/GenBank/DDBJ whole genome shotgun (WGS) entry which is preliminary data.</text>
</comment>
<feature type="domain" description="Helicase ATP-binding" evidence="6">
    <location>
        <begin position="628"/>
        <end position="788"/>
    </location>
</feature>
<dbReference type="PANTHER" id="PTHR10799">
    <property type="entry name" value="SNF2/RAD54 HELICASE FAMILY"/>
    <property type="match status" value="1"/>
</dbReference>
<dbReference type="SMART" id="SM00490">
    <property type="entry name" value="HELICc"/>
    <property type="match status" value="1"/>
</dbReference>
<dbReference type="InterPro" id="IPR014001">
    <property type="entry name" value="Helicase_ATP-bd"/>
</dbReference>
<dbReference type="SUPFAM" id="SSF52540">
    <property type="entry name" value="P-loop containing nucleoside triphosphate hydrolases"/>
    <property type="match status" value="2"/>
</dbReference>
<accession>A0A545UIB4</accession>
<dbReference type="OrthoDB" id="9760715at2"/>
<dbReference type="CDD" id="cd18793">
    <property type="entry name" value="SF2_C_SNF"/>
    <property type="match status" value="1"/>
</dbReference>
<name>A0A545UIB4_9GAMM</name>
<feature type="region of interest" description="Disordered" evidence="4">
    <location>
        <begin position="366"/>
        <end position="393"/>
    </location>
</feature>
<dbReference type="InterPro" id="IPR049730">
    <property type="entry name" value="SNF2/RAD54-like_C"/>
</dbReference>
<dbReference type="GO" id="GO:0005524">
    <property type="term" value="F:ATP binding"/>
    <property type="evidence" value="ECO:0007669"/>
    <property type="project" value="InterPro"/>
</dbReference>
<dbReference type="PROSITE" id="PS51194">
    <property type="entry name" value="HELICASE_CTER"/>
    <property type="match status" value="1"/>
</dbReference>
<dbReference type="InterPro" id="IPR027417">
    <property type="entry name" value="P-loop_NTPase"/>
</dbReference>
<dbReference type="Gene3D" id="3.40.50.10810">
    <property type="entry name" value="Tandem AAA-ATPase domain"/>
    <property type="match status" value="1"/>
</dbReference>
<dbReference type="InterPro" id="IPR000330">
    <property type="entry name" value="SNF2_N"/>
</dbReference>
<evidence type="ECO:0000313" key="8">
    <source>
        <dbReference type="EMBL" id="TQV89200.1"/>
    </source>
</evidence>
<dbReference type="PROSITE" id="PS51192">
    <property type="entry name" value="HELICASE_ATP_BIND_1"/>
    <property type="match status" value="1"/>
</dbReference>
<dbReference type="Proteomes" id="UP000315439">
    <property type="component" value="Unassembled WGS sequence"/>
</dbReference>
<keyword evidence="9" id="KW-1185">Reference proteome</keyword>
<dbReference type="PROSITE" id="PS50966">
    <property type="entry name" value="ZF_SWIM"/>
    <property type="match status" value="1"/>
</dbReference>
<keyword evidence="1" id="KW-0378">Hydrolase</keyword>
<dbReference type="Pfam" id="PF00176">
    <property type="entry name" value="SNF2-rel_dom"/>
    <property type="match status" value="1"/>
</dbReference>
<protein>
    <submittedName>
        <fullName evidence="8">DEAD/DEAH box helicase</fullName>
    </submittedName>
</protein>
<dbReference type="EMBL" id="VIKS01000002">
    <property type="protein sequence ID" value="TQV89200.1"/>
    <property type="molecule type" value="Genomic_DNA"/>
</dbReference>
<feature type="compositionally biased region" description="Low complexity" evidence="4">
    <location>
        <begin position="369"/>
        <end position="388"/>
    </location>
</feature>
<evidence type="ECO:0000259" key="7">
    <source>
        <dbReference type="PROSITE" id="PS51194"/>
    </source>
</evidence>
<evidence type="ECO:0000256" key="1">
    <source>
        <dbReference type="ARBA" id="ARBA00022801"/>
    </source>
</evidence>
<dbReference type="GO" id="GO:0016787">
    <property type="term" value="F:hydrolase activity"/>
    <property type="evidence" value="ECO:0007669"/>
    <property type="project" value="UniProtKB-KW"/>
</dbReference>
<feature type="domain" description="Helicase C-terminal" evidence="7">
    <location>
        <begin position="917"/>
        <end position="1068"/>
    </location>
</feature>
<reference evidence="8 9" key="1">
    <citation type="submission" date="2019-07" db="EMBL/GenBank/DDBJ databases">
        <title>Draft genome for Aliikangiella sp. M105.</title>
        <authorList>
            <person name="Wang G."/>
        </authorList>
    </citation>
    <scope>NUCLEOTIDE SEQUENCE [LARGE SCALE GENOMIC DNA]</scope>
    <source>
        <strain evidence="8 9">M105</strain>
    </source>
</reference>
<evidence type="ECO:0000256" key="2">
    <source>
        <dbReference type="ARBA" id="ARBA00022806"/>
    </source>
</evidence>